<organism evidence="2 3">
    <name type="scientific">Candidatus Nitronauta litoralis</name>
    <dbReference type="NCBI Taxonomy" id="2705533"/>
    <lineage>
        <taxon>Bacteria</taxon>
        <taxon>Pseudomonadati</taxon>
        <taxon>Nitrospinota/Tectimicrobiota group</taxon>
        <taxon>Nitrospinota</taxon>
        <taxon>Nitrospinia</taxon>
        <taxon>Nitrospinales</taxon>
        <taxon>Nitrospinaceae</taxon>
        <taxon>Candidatus Nitronauta</taxon>
    </lineage>
</organism>
<feature type="transmembrane region" description="Helical" evidence="1">
    <location>
        <begin position="20"/>
        <end position="40"/>
    </location>
</feature>
<sequence length="377" mass="41838">MIPVPVFKPSRGVEEVGNWFFRNIFILSLLFFSLALILILTSHSRAEDSTLISCSDDKGVFNIIAENDLWGNGTDKHFTHGTRFSYATPNVSGLCKEEDPGLWEKARGVVQDLVPKVLELEKSRFSFVLGQSIFTPENIRIPSLILNDRPYAGWLYIGFGFLAERPGVFGGDAFDTFEADIGVVGPASLAEYIQEGWHDVINTTDPEGWGNQLENEPGFLLTYERKWRFYKSDPQAAGLQLDFMPHAGVALGNVFTYGAVGATARIGMHLEADYGAPRIRPGVQGSDFFDRPKGAFGWYVFAGVEGRVVGRNVFLDGNTFESSHSVGKNTFVGDLQVGLVVTFREFRLAFTNIFRTDEFAGQNESDEFGAISASFRF</sequence>
<evidence type="ECO:0000313" key="3">
    <source>
        <dbReference type="Proteomes" id="UP000594688"/>
    </source>
</evidence>
<evidence type="ECO:0000313" key="2">
    <source>
        <dbReference type="EMBL" id="QPJ61396.1"/>
    </source>
</evidence>
<evidence type="ECO:0000256" key="1">
    <source>
        <dbReference type="SAM" id="Phobius"/>
    </source>
</evidence>
<proteinExistence type="predicted"/>
<keyword evidence="1" id="KW-1133">Transmembrane helix</keyword>
<name>A0A7T0G027_9BACT</name>
<keyword evidence="1" id="KW-0812">Transmembrane</keyword>
<dbReference type="Gene3D" id="2.40.128.140">
    <property type="entry name" value="Outer membrane protein"/>
    <property type="match status" value="1"/>
</dbReference>
<dbReference type="InterPro" id="IPR018707">
    <property type="entry name" value="LpxR"/>
</dbReference>
<reference evidence="2 3" key="1">
    <citation type="submission" date="2020-02" db="EMBL/GenBank/DDBJ databases">
        <title>Genomic and physiological characterization of two novel Nitrospinaceae genera.</title>
        <authorList>
            <person name="Mueller A.J."/>
            <person name="Jung M.-Y."/>
            <person name="Strachan C.R."/>
            <person name="Herbold C.W."/>
            <person name="Kirkegaard R.H."/>
            <person name="Daims H."/>
        </authorList>
    </citation>
    <scope>NUCLEOTIDE SEQUENCE [LARGE SCALE GENOMIC DNA]</scope>
    <source>
        <strain evidence="2">EB</strain>
    </source>
</reference>
<protein>
    <submittedName>
        <fullName evidence="2">Lipid A deacylase LpxR family protein</fullName>
    </submittedName>
</protein>
<dbReference type="Pfam" id="PF09982">
    <property type="entry name" value="LpxR"/>
    <property type="match status" value="1"/>
</dbReference>
<dbReference type="EMBL" id="CP048685">
    <property type="protein sequence ID" value="QPJ61396.1"/>
    <property type="molecule type" value="Genomic_DNA"/>
</dbReference>
<dbReference type="InterPro" id="IPR037107">
    <property type="entry name" value="Put_OMP_sf"/>
</dbReference>
<accession>A0A7T0G027</accession>
<dbReference type="AlphaFoldDB" id="A0A7T0G027"/>
<gene>
    <name evidence="2" type="ORF">G3M70_05640</name>
</gene>
<dbReference type="Proteomes" id="UP000594688">
    <property type="component" value="Chromosome"/>
</dbReference>
<keyword evidence="1" id="KW-0472">Membrane</keyword>
<dbReference type="KEGG" id="nli:G3M70_05640"/>